<organism evidence="1 2">
    <name type="scientific">Microtetraspora malaysiensis</name>
    <dbReference type="NCBI Taxonomy" id="161358"/>
    <lineage>
        <taxon>Bacteria</taxon>
        <taxon>Bacillati</taxon>
        <taxon>Actinomycetota</taxon>
        <taxon>Actinomycetes</taxon>
        <taxon>Streptosporangiales</taxon>
        <taxon>Streptosporangiaceae</taxon>
        <taxon>Microtetraspora</taxon>
    </lineage>
</organism>
<sequence length="91" mass="10018">MNMLPTKTITVEIPAYRPDGGLARHWPDDYSVCVSVESKEVLIRADKAGLRALAVHLLALAEPDVPTYYHAHLDPGEIDEDSLSLVLDHNA</sequence>
<protein>
    <submittedName>
        <fullName evidence="1">Uncharacterized protein</fullName>
    </submittedName>
</protein>
<dbReference type="Proteomes" id="UP001602013">
    <property type="component" value="Unassembled WGS sequence"/>
</dbReference>
<proteinExistence type="predicted"/>
<dbReference type="EMBL" id="JBIASD010000044">
    <property type="protein sequence ID" value="MFF3671329.1"/>
    <property type="molecule type" value="Genomic_DNA"/>
</dbReference>
<comment type="caution">
    <text evidence="1">The sequence shown here is derived from an EMBL/GenBank/DDBJ whole genome shotgun (WGS) entry which is preliminary data.</text>
</comment>
<reference evidence="1 2" key="1">
    <citation type="submission" date="2024-10" db="EMBL/GenBank/DDBJ databases">
        <title>The Natural Products Discovery Center: Release of the First 8490 Sequenced Strains for Exploring Actinobacteria Biosynthetic Diversity.</title>
        <authorList>
            <person name="Kalkreuter E."/>
            <person name="Kautsar S.A."/>
            <person name="Yang D."/>
            <person name="Bader C.D."/>
            <person name="Teijaro C.N."/>
            <person name="Fluegel L."/>
            <person name="Davis C.M."/>
            <person name="Simpson J.R."/>
            <person name="Lauterbach L."/>
            <person name="Steele A.D."/>
            <person name="Gui C."/>
            <person name="Meng S."/>
            <person name="Li G."/>
            <person name="Viehrig K."/>
            <person name="Ye F."/>
            <person name="Su P."/>
            <person name="Kiefer A.F."/>
            <person name="Nichols A."/>
            <person name="Cepeda A.J."/>
            <person name="Yan W."/>
            <person name="Fan B."/>
            <person name="Jiang Y."/>
            <person name="Adhikari A."/>
            <person name="Zheng C.-J."/>
            <person name="Schuster L."/>
            <person name="Cowan T.M."/>
            <person name="Smanski M.J."/>
            <person name="Chevrette M.G."/>
            <person name="De Carvalho L.P.S."/>
            <person name="Shen B."/>
        </authorList>
    </citation>
    <scope>NUCLEOTIDE SEQUENCE [LARGE SCALE GENOMIC DNA]</scope>
    <source>
        <strain evidence="1 2">NPDC002173</strain>
    </source>
</reference>
<keyword evidence="2" id="KW-1185">Reference proteome</keyword>
<dbReference type="InterPro" id="IPR029083">
    <property type="entry name" value="Imm32"/>
</dbReference>
<evidence type="ECO:0000313" key="2">
    <source>
        <dbReference type="Proteomes" id="UP001602013"/>
    </source>
</evidence>
<name>A0ABW6T235_9ACTN</name>
<dbReference type="Pfam" id="PF15566">
    <property type="entry name" value="Imm32"/>
    <property type="match status" value="1"/>
</dbReference>
<dbReference type="RefSeq" id="WP_387417514.1">
    <property type="nucleotide sequence ID" value="NZ_JBIASD010000044.1"/>
</dbReference>
<gene>
    <name evidence="1" type="ORF">ACFYXI_37670</name>
</gene>
<evidence type="ECO:0000313" key="1">
    <source>
        <dbReference type="EMBL" id="MFF3671329.1"/>
    </source>
</evidence>
<accession>A0ABW6T235</accession>